<protein>
    <submittedName>
        <fullName evidence="2">Uncharacterized protein</fullName>
    </submittedName>
</protein>
<sequence length="109" mass="12654">MMQRREIMMLRSLSMMNETEESSEKGNWIKASSDKKNATKEFDEQEEDSDLPTIPDASMDMVCEFYANYYCTLEKNAPLRSAIKKEPVLDSVWVRAISVDISKRTITQF</sequence>
<dbReference type="Proteomes" id="UP000823775">
    <property type="component" value="Unassembled WGS sequence"/>
</dbReference>
<accession>A0ABS8SSQ1</accession>
<evidence type="ECO:0000256" key="1">
    <source>
        <dbReference type="SAM" id="MobiDB-lite"/>
    </source>
</evidence>
<comment type="caution">
    <text evidence="2">The sequence shown here is derived from an EMBL/GenBank/DDBJ whole genome shotgun (WGS) entry which is preliminary data.</text>
</comment>
<feature type="region of interest" description="Disordered" evidence="1">
    <location>
        <begin position="16"/>
        <end position="55"/>
    </location>
</feature>
<evidence type="ECO:0000313" key="2">
    <source>
        <dbReference type="EMBL" id="MCD7461794.1"/>
    </source>
</evidence>
<gene>
    <name evidence="2" type="ORF">HAX54_047128</name>
</gene>
<organism evidence="2 3">
    <name type="scientific">Datura stramonium</name>
    <name type="common">Jimsonweed</name>
    <name type="synonym">Common thornapple</name>
    <dbReference type="NCBI Taxonomy" id="4076"/>
    <lineage>
        <taxon>Eukaryota</taxon>
        <taxon>Viridiplantae</taxon>
        <taxon>Streptophyta</taxon>
        <taxon>Embryophyta</taxon>
        <taxon>Tracheophyta</taxon>
        <taxon>Spermatophyta</taxon>
        <taxon>Magnoliopsida</taxon>
        <taxon>eudicotyledons</taxon>
        <taxon>Gunneridae</taxon>
        <taxon>Pentapetalae</taxon>
        <taxon>asterids</taxon>
        <taxon>lamiids</taxon>
        <taxon>Solanales</taxon>
        <taxon>Solanaceae</taxon>
        <taxon>Solanoideae</taxon>
        <taxon>Datureae</taxon>
        <taxon>Datura</taxon>
    </lineage>
</organism>
<reference evidence="2 3" key="1">
    <citation type="journal article" date="2021" name="BMC Genomics">
        <title>Datura genome reveals duplications of psychoactive alkaloid biosynthetic genes and high mutation rate following tissue culture.</title>
        <authorList>
            <person name="Rajewski A."/>
            <person name="Carter-House D."/>
            <person name="Stajich J."/>
            <person name="Litt A."/>
        </authorList>
    </citation>
    <scope>NUCLEOTIDE SEQUENCE [LARGE SCALE GENOMIC DNA]</scope>
    <source>
        <strain evidence="2">AR-01</strain>
    </source>
</reference>
<name>A0ABS8SSQ1_DATST</name>
<dbReference type="EMBL" id="JACEIK010000755">
    <property type="protein sequence ID" value="MCD7461794.1"/>
    <property type="molecule type" value="Genomic_DNA"/>
</dbReference>
<feature type="compositionally biased region" description="Basic and acidic residues" evidence="1">
    <location>
        <begin position="32"/>
        <end position="42"/>
    </location>
</feature>
<evidence type="ECO:0000313" key="3">
    <source>
        <dbReference type="Proteomes" id="UP000823775"/>
    </source>
</evidence>
<proteinExistence type="predicted"/>
<keyword evidence="3" id="KW-1185">Reference proteome</keyword>